<dbReference type="Pfam" id="PF01794">
    <property type="entry name" value="Ferric_reduct"/>
    <property type="match status" value="1"/>
</dbReference>
<dbReference type="GO" id="GO:0005886">
    <property type="term" value="C:plasma membrane"/>
    <property type="evidence" value="ECO:0007669"/>
    <property type="project" value="TreeGrafter"/>
</dbReference>
<feature type="transmembrane region" description="Helical" evidence="6">
    <location>
        <begin position="5"/>
        <end position="24"/>
    </location>
</feature>
<evidence type="ECO:0000256" key="6">
    <source>
        <dbReference type="SAM" id="Phobius"/>
    </source>
</evidence>
<evidence type="ECO:0000256" key="2">
    <source>
        <dbReference type="ARBA" id="ARBA00022692"/>
    </source>
</evidence>
<evidence type="ECO:0000313" key="8">
    <source>
        <dbReference type="EMBL" id="KAK9914307.1"/>
    </source>
</evidence>
<evidence type="ECO:0000256" key="5">
    <source>
        <dbReference type="ARBA" id="ARBA00023136"/>
    </source>
</evidence>
<dbReference type="PANTHER" id="PTHR11972">
    <property type="entry name" value="NADPH OXIDASE"/>
    <property type="match status" value="1"/>
</dbReference>
<dbReference type="InterPro" id="IPR013112">
    <property type="entry name" value="FAD-bd_8"/>
</dbReference>
<evidence type="ECO:0000256" key="4">
    <source>
        <dbReference type="ARBA" id="ARBA00023002"/>
    </source>
</evidence>
<keyword evidence="4" id="KW-0560">Oxidoreductase</keyword>
<dbReference type="SUPFAM" id="SSF52343">
    <property type="entry name" value="Ferredoxin reductase-like, C-terminal NADP-linked domain"/>
    <property type="match status" value="1"/>
</dbReference>
<dbReference type="InterPro" id="IPR039261">
    <property type="entry name" value="FNR_nucleotide-bd"/>
</dbReference>
<keyword evidence="5 6" id="KW-0472">Membrane</keyword>
<feature type="domain" description="FAD-binding FR-type" evidence="7">
    <location>
        <begin position="313"/>
        <end position="417"/>
    </location>
</feature>
<protein>
    <recommendedName>
        <fullName evidence="7">FAD-binding FR-type domain-containing protein</fullName>
    </recommendedName>
</protein>
<feature type="transmembrane region" description="Helical" evidence="6">
    <location>
        <begin position="276"/>
        <end position="305"/>
    </location>
</feature>
<feature type="transmembrane region" description="Helical" evidence="6">
    <location>
        <begin position="53"/>
        <end position="73"/>
    </location>
</feature>
<feature type="transmembrane region" description="Helical" evidence="6">
    <location>
        <begin position="236"/>
        <end position="256"/>
    </location>
</feature>
<accession>A0AAW1W486</accession>
<keyword evidence="2 6" id="KW-0812">Transmembrane</keyword>
<proteinExistence type="predicted"/>
<reference evidence="8 9" key="1">
    <citation type="journal article" date="2023" name="G3 (Bethesda)">
        <title>A chromosome-length genome assembly and annotation of blackberry (Rubus argutus, cv. 'Hillquist').</title>
        <authorList>
            <person name="Bruna T."/>
            <person name="Aryal R."/>
            <person name="Dudchenko O."/>
            <person name="Sargent D.J."/>
            <person name="Mead D."/>
            <person name="Buti M."/>
            <person name="Cavallini A."/>
            <person name="Hytonen T."/>
            <person name="Andres J."/>
            <person name="Pham M."/>
            <person name="Weisz D."/>
            <person name="Mascagni F."/>
            <person name="Usai G."/>
            <person name="Natali L."/>
            <person name="Bassil N."/>
            <person name="Fernandez G.E."/>
            <person name="Lomsadze A."/>
            <person name="Armour M."/>
            <person name="Olukolu B."/>
            <person name="Poorten T."/>
            <person name="Britton C."/>
            <person name="Davik J."/>
            <person name="Ashrafi H."/>
            <person name="Aiden E.L."/>
            <person name="Borodovsky M."/>
            <person name="Worthington M."/>
        </authorList>
    </citation>
    <scope>NUCLEOTIDE SEQUENCE [LARGE SCALE GENOMIC DNA]</scope>
    <source>
        <strain evidence="8">PI 553951</strain>
    </source>
</reference>
<evidence type="ECO:0000313" key="9">
    <source>
        <dbReference type="Proteomes" id="UP001457282"/>
    </source>
</evidence>
<dbReference type="InterPro" id="IPR017927">
    <property type="entry name" value="FAD-bd_FR_type"/>
</dbReference>
<dbReference type="Proteomes" id="UP001457282">
    <property type="component" value="Unassembled WGS sequence"/>
</dbReference>
<dbReference type="InterPro" id="IPR013130">
    <property type="entry name" value="Fe3_Rdtase_TM_dom"/>
</dbReference>
<evidence type="ECO:0000256" key="3">
    <source>
        <dbReference type="ARBA" id="ARBA00022989"/>
    </source>
</evidence>
<keyword evidence="3 6" id="KW-1133">Transmembrane helix</keyword>
<evidence type="ECO:0000259" key="7">
    <source>
        <dbReference type="PROSITE" id="PS51384"/>
    </source>
</evidence>
<name>A0AAW1W486_RUBAR</name>
<dbReference type="InterPro" id="IPR050369">
    <property type="entry name" value="RBOH/FRE"/>
</dbReference>
<dbReference type="CDD" id="cd06186">
    <property type="entry name" value="NOX_Duox_like_FAD_NADP"/>
    <property type="match status" value="1"/>
</dbReference>
<dbReference type="InterPro" id="IPR013121">
    <property type="entry name" value="Fe_red_NAD-bd_6"/>
</dbReference>
<comment type="caution">
    <text evidence="8">The sequence shown here is derived from an EMBL/GenBank/DDBJ whole genome shotgun (WGS) entry which is preliminary data.</text>
</comment>
<dbReference type="GO" id="GO:0000293">
    <property type="term" value="F:ferric-chelate reductase activity"/>
    <property type="evidence" value="ECO:0007669"/>
    <property type="project" value="TreeGrafter"/>
</dbReference>
<dbReference type="SFLD" id="SFLDS00052">
    <property type="entry name" value="Ferric_Reductase_Domain"/>
    <property type="match status" value="1"/>
</dbReference>
<comment type="subcellular location">
    <subcellularLocation>
        <location evidence="1">Membrane</location>
        <topology evidence="1">Multi-pass membrane protein</topology>
    </subcellularLocation>
</comment>
<feature type="transmembrane region" description="Helical" evidence="6">
    <location>
        <begin position="199"/>
        <end position="224"/>
    </location>
</feature>
<dbReference type="PROSITE" id="PS51384">
    <property type="entry name" value="FAD_FR"/>
    <property type="match status" value="1"/>
</dbReference>
<evidence type="ECO:0000256" key="1">
    <source>
        <dbReference type="ARBA" id="ARBA00004141"/>
    </source>
</evidence>
<dbReference type="EMBL" id="JBEDUW010000007">
    <property type="protein sequence ID" value="KAK9914307.1"/>
    <property type="molecule type" value="Genomic_DNA"/>
</dbReference>
<feature type="transmembrane region" description="Helical" evidence="6">
    <location>
        <begin position="160"/>
        <end position="179"/>
    </location>
</feature>
<dbReference type="SFLD" id="SFLDG01168">
    <property type="entry name" value="Ferric_reductase_subgroup_(FRE"/>
    <property type="match status" value="1"/>
</dbReference>
<dbReference type="AlphaFoldDB" id="A0AAW1W486"/>
<feature type="transmembrane region" description="Helical" evidence="6">
    <location>
        <begin position="116"/>
        <end position="139"/>
    </location>
</feature>
<dbReference type="Gene3D" id="3.40.50.80">
    <property type="entry name" value="Nucleotide-binding domain of ferredoxin-NADP reductase (FNR) module"/>
    <property type="match status" value="1"/>
</dbReference>
<dbReference type="PANTHER" id="PTHR11972:SF79">
    <property type="entry name" value="FERRIC REDUCTION OXIDASE 4-RELATED"/>
    <property type="match status" value="1"/>
</dbReference>
<gene>
    <name evidence="8" type="ORF">M0R45_038093</name>
</gene>
<keyword evidence="9" id="KW-1185">Reference proteome</keyword>
<sequence length="483" mass="54845">MKKMIIKLILLVVLVGWLIVWIMLPTKLYKNTWTPKLQGNLNSTYFGVQGTNMLLFAFPMMFVAALSCVYLHLVQRKPNNDATAIRSPAAAGFWRRPAIVKAPLGIITGMELGFGVMFIALLVWALANFLITSFANLHMHMDMMTMMSMDKVWQAKFRSVSLRLGYVGNICWAFLFFPVTRSSSILHFFGLTSESSIKYHIWLGHLSMLLFAVHTVGFITYWAMTHQMALMLEWSQTYVSNVAGEIAILFAMAMWVTSIPRVRRKMFEVFYYTHHLYPLFILFYVLHVGASYFCMILPGIFLFIIDRYLRFLQSSRHAALVSARVLPCETIELNFSKNRGLDYNPTSILFINVPSISKLQWHPFTVTSNANMEADKLSIVIKSLGSWSQKLYKELASNSVEHIQVSVEGPYGPTSSHFLRHEGLVMISGGSGITPMISIIREIIFQSIKPDCHVPSVRLICAFKNSADLSMLQLLLPISSTPF</sequence>
<organism evidence="8 9">
    <name type="scientific">Rubus argutus</name>
    <name type="common">Southern blackberry</name>
    <dbReference type="NCBI Taxonomy" id="59490"/>
    <lineage>
        <taxon>Eukaryota</taxon>
        <taxon>Viridiplantae</taxon>
        <taxon>Streptophyta</taxon>
        <taxon>Embryophyta</taxon>
        <taxon>Tracheophyta</taxon>
        <taxon>Spermatophyta</taxon>
        <taxon>Magnoliopsida</taxon>
        <taxon>eudicotyledons</taxon>
        <taxon>Gunneridae</taxon>
        <taxon>Pentapetalae</taxon>
        <taxon>rosids</taxon>
        <taxon>fabids</taxon>
        <taxon>Rosales</taxon>
        <taxon>Rosaceae</taxon>
        <taxon>Rosoideae</taxon>
        <taxon>Rosoideae incertae sedis</taxon>
        <taxon>Rubus</taxon>
    </lineage>
</organism>
<dbReference type="Pfam" id="PF08030">
    <property type="entry name" value="NAD_binding_6"/>
    <property type="match status" value="1"/>
</dbReference>
<dbReference type="Pfam" id="PF08022">
    <property type="entry name" value="FAD_binding_8"/>
    <property type="match status" value="1"/>
</dbReference>